<protein>
    <submittedName>
        <fullName evidence="2">Uncharacterized protein</fullName>
    </submittedName>
</protein>
<dbReference type="AlphaFoldDB" id="A0A8J2P975"/>
<name>A0A8J2P975_9HEXA</name>
<proteinExistence type="predicted"/>
<feature type="compositionally biased region" description="Basic residues" evidence="1">
    <location>
        <begin position="46"/>
        <end position="59"/>
    </location>
</feature>
<evidence type="ECO:0000313" key="3">
    <source>
        <dbReference type="Proteomes" id="UP000708208"/>
    </source>
</evidence>
<feature type="compositionally biased region" description="Polar residues" evidence="1">
    <location>
        <begin position="33"/>
        <end position="45"/>
    </location>
</feature>
<keyword evidence="3" id="KW-1185">Reference proteome</keyword>
<dbReference type="EMBL" id="CAJVCH010162871">
    <property type="protein sequence ID" value="CAG7728376.1"/>
    <property type="molecule type" value="Genomic_DNA"/>
</dbReference>
<evidence type="ECO:0000313" key="2">
    <source>
        <dbReference type="EMBL" id="CAG7728376.1"/>
    </source>
</evidence>
<gene>
    <name evidence="2" type="ORF">AFUS01_LOCUS17160</name>
</gene>
<feature type="region of interest" description="Disordered" evidence="1">
    <location>
        <begin position="24"/>
        <end position="74"/>
    </location>
</feature>
<sequence>MDSSPSSEYAGASPVLVNYSRNNYDNMQGLESGATSTRNPTSFRTNKTRSRWKNPKLTRRSSTNQQRKKERFQQ</sequence>
<reference evidence="2" key="1">
    <citation type="submission" date="2021-06" db="EMBL/GenBank/DDBJ databases">
        <authorList>
            <person name="Hodson N. C."/>
            <person name="Mongue J. A."/>
            <person name="Jaron S. K."/>
        </authorList>
    </citation>
    <scope>NUCLEOTIDE SEQUENCE</scope>
</reference>
<dbReference type="Proteomes" id="UP000708208">
    <property type="component" value="Unassembled WGS sequence"/>
</dbReference>
<accession>A0A8J2P975</accession>
<evidence type="ECO:0000256" key="1">
    <source>
        <dbReference type="SAM" id="MobiDB-lite"/>
    </source>
</evidence>
<organism evidence="2 3">
    <name type="scientific">Allacma fusca</name>
    <dbReference type="NCBI Taxonomy" id="39272"/>
    <lineage>
        <taxon>Eukaryota</taxon>
        <taxon>Metazoa</taxon>
        <taxon>Ecdysozoa</taxon>
        <taxon>Arthropoda</taxon>
        <taxon>Hexapoda</taxon>
        <taxon>Collembola</taxon>
        <taxon>Symphypleona</taxon>
        <taxon>Sminthuridae</taxon>
        <taxon>Allacma</taxon>
    </lineage>
</organism>
<comment type="caution">
    <text evidence="2">The sequence shown here is derived from an EMBL/GenBank/DDBJ whole genome shotgun (WGS) entry which is preliminary data.</text>
</comment>